<evidence type="ECO:0000313" key="3">
    <source>
        <dbReference type="Proteomes" id="UP000799440"/>
    </source>
</evidence>
<reference evidence="2" key="1">
    <citation type="journal article" date="2020" name="Stud. Mycol.">
        <title>101 Dothideomycetes genomes: a test case for predicting lifestyles and emergence of pathogens.</title>
        <authorList>
            <person name="Haridas S."/>
            <person name="Albert R."/>
            <person name="Binder M."/>
            <person name="Bloem J."/>
            <person name="Labutti K."/>
            <person name="Salamov A."/>
            <person name="Andreopoulos B."/>
            <person name="Baker S."/>
            <person name="Barry K."/>
            <person name="Bills G."/>
            <person name="Bluhm B."/>
            <person name="Cannon C."/>
            <person name="Castanera R."/>
            <person name="Culley D."/>
            <person name="Daum C."/>
            <person name="Ezra D."/>
            <person name="Gonzalez J."/>
            <person name="Henrissat B."/>
            <person name="Kuo A."/>
            <person name="Liang C."/>
            <person name="Lipzen A."/>
            <person name="Lutzoni F."/>
            <person name="Magnuson J."/>
            <person name="Mondo S."/>
            <person name="Nolan M."/>
            <person name="Ohm R."/>
            <person name="Pangilinan J."/>
            <person name="Park H.-J."/>
            <person name="Ramirez L."/>
            <person name="Alfaro M."/>
            <person name="Sun H."/>
            <person name="Tritt A."/>
            <person name="Yoshinaga Y."/>
            <person name="Zwiers L.-H."/>
            <person name="Turgeon B."/>
            <person name="Goodwin S."/>
            <person name="Spatafora J."/>
            <person name="Crous P."/>
            <person name="Grigoriev I."/>
        </authorList>
    </citation>
    <scope>NUCLEOTIDE SEQUENCE</scope>
    <source>
        <strain evidence="2">CBS 119925</strain>
    </source>
</reference>
<sequence length="307" mass="35672">MPGHPEKSEATTDKMPGGTGRNNQPPFLRLPRELRDEIYKHALTAPHGLVMIPDFKATGPQKQILIRCVPRAPPVKGRRCSVHFRQNFADRWALREVNNLRFVSRQLHEETSGLEYKYNSVLVIVEPGVGPAENFLSCVRIPYVQKHIHWARNITLWTAGHFAEGFRDKQFLDNGRSLLGLANFCKRHPHIRVEYICPIFFWGRTDTDLGDLMCLWLRVRPLLACVAHRPHMSNYQQTYATMDTASVGGMLVSQWHQRMAIPSLRFFPNETDMVSFDEKWRRFLLKQTDIAHPEMKEHVKSWFKDGF</sequence>
<keyword evidence="3" id="KW-1185">Reference proteome</keyword>
<dbReference type="PANTHER" id="PTHR42085">
    <property type="entry name" value="F-BOX DOMAIN-CONTAINING PROTEIN"/>
    <property type="match status" value="1"/>
</dbReference>
<proteinExistence type="predicted"/>
<feature type="compositionally biased region" description="Basic and acidic residues" evidence="1">
    <location>
        <begin position="1"/>
        <end position="12"/>
    </location>
</feature>
<dbReference type="PANTHER" id="PTHR42085:SF1">
    <property type="entry name" value="F-BOX DOMAIN-CONTAINING PROTEIN"/>
    <property type="match status" value="1"/>
</dbReference>
<accession>A0A6A6V234</accession>
<gene>
    <name evidence="2" type="ORF">M011DRAFT_206802</name>
</gene>
<dbReference type="EMBL" id="MU006593">
    <property type="protein sequence ID" value="KAF2743886.1"/>
    <property type="molecule type" value="Genomic_DNA"/>
</dbReference>
<name>A0A6A6V234_9PLEO</name>
<organism evidence="2 3">
    <name type="scientific">Sporormia fimetaria CBS 119925</name>
    <dbReference type="NCBI Taxonomy" id="1340428"/>
    <lineage>
        <taxon>Eukaryota</taxon>
        <taxon>Fungi</taxon>
        <taxon>Dikarya</taxon>
        <taxon>Ascomycota</taxon>
        <taxon>Pezizomycotina</taxon>
        <taxon>Dothideomycetes</taxon>
        <taxon>Pleosporomycetidae</taxon>
        <taxon>Pleosporales</taxon>
        <taxon>Sporormiaceae</taxon>
        <taxon>Sporormia</taxon>
    </lineage>
</organism>
<dbReference type="AlphaFoldDB" id="A0A6A6V234"/>
<feature type="region of interest" description="Disordered" evidence="1">
    <location>
        <begin position="1"/>
        <end position="27"/>
    </location>
</feature>
<evidence type="ECO:0000256" key="1">
    <source>
        <dbReference type="SAM" id="MobiDB-lite"/>
    </source>
</evidence>
<protein>
    <submittedName>
        <fullName evidence="2">Uncharacterized protein</fullName>
    </submittedName>
</protein>
<dbReference type="InterPro" id="IPR038883">
    <property type="entry name" value="AN11006-like"/>
</dbReference>
<evidence type="ECO:0000313" key="2">
    <source>
        <dbReference type="EMBL" id="KAF2743886.1"/>
    </source>
</evidence>
<dbReference type="Proteomes" id="UP000799440">
    <property type="component" value="Unassembled WGS sequence"/>
</dbReference>
<dbReference type="OrthoDB" id="4790878at2759"/>